<dbReference type="InterPro" id="IPR011990">
    <property type="entry name" value="TPR-like_helical_dom_sf"/>
</dbReference>
<evidence type="ECO:0000256" key="3">
    <source>
        <dbReference type="SAM" id="Phobius"/>
    </source>
</evidence>
<evidence type="ECO:0000256" key="1">
    <source>
        <dbReference type="PROSITE-ProRule" id="PRU00339"/>
    </source>
</evidence>
<feature type="transmembrane region" description="Helical" evidence="3">
    <location>
        <begin position="290"/>
        <end position="310"/>
    </location>
</feature>
<dbReference type="PANTHER" id="PTHR10098:SF108">
    <property type="entry name" value="TETRATRICOPEPTIDE REPEAT PROTEIN 28"/>
    <property type="match status" value="1"/>
</dbReference>
<dbReference type="SMART" id="SM00421">
    <property type="entry name" value="HTH_LUXR"/>
    <property type="match status" value="1"/>
</dbReference>
<dbReference type="Gene3D" id="1.10.10.10">
    <property type="entry name" value="Winged helix-like DNA-binding domain superfamily/Winged helix DNA-binding domain"/>
    <property type="match status" value="1"/>
</dbReference>
<gene>
    <name evidence="5" type="ORF">I6U50_10530</name>
</gene>
<dbReference type="SUPFAM" id="SSF46894">
    <property type="entry name" value="C-terminal effector domain of the bipartite response regulators"/>
    <property type="match status" value="1"/>
</dbReference>
<proteinExistence type="predicted"/>
<dbReference type="Gene3D" id="1.25.40.10">
    <property type="entry name" value="Tetratricopeptide repeat domain"/>
    <property type="match status" value="2"/>
</dbReference>
<dbReference type="Proteomes" id="UP000635665">
    <property type="component" value="Unassembled WGS sequence"/>
</dbReference>
<feature type="coiled-coil region" evidence="2">
    <location>
        <begin position="313"/>
        <end position="340"/>
    </location>
</feature>
<dbReference type="InterPro" id="IPR036388">
    <property type="entry name" value="WH-like_DNA-bd_sf"/>
</dbReference>
<feature type="domain" description="HTH luxR-type" evidence="4">
    <location>
        <begin position="371"/>
        <end position="428"/>
    </location>
</feature>
<dbReference type="SUPFAM" id="SSF48452">
    <property type="entry name" value="TPR-like"/>
    <property type="match status" value="1"/>
</dbReference>
<dbReference type="PANTHER" id="PTHR10098">
    <property type="entry name" value="RAPSYN-RELATED"/>
    <property type="match status" value="1"/>
</dbReference>
<dbReference type="InterPro" id="IPR000792">
    <property type="entry name" value="Tscrpt_reg_LuxR_C"/>
</dbReference>
<sequence>MQQDKGLPEISVITDKSALKYINEAQVLIDIAEYEKSLSLLKLISKQYKGDSKEVKARILGGLARNYLNIGLFKEAVKTWSKAVELCKGLENGEYLSAIFYNNIASAFLKLGESEKAIIYYKKSLSIYPFSSTYRGLSKLAIDTESDFDLSKSYLEAGAEFIRDNRNLNGYADALDSSYLFKFDQATILKGFAYHYFKMGDVETSIDKYQQALDISKRLKRISLSVEILKEMGYVYRTQGDLKNSNKYFAEYIHLNDSLSMAKMKSLSIPLRNFIVEENNSKEIDVDSNYSFVFGVSALVGTSFVLLFIVRHNSRQKKKIEISRKEKERLKQSLNESFDEVIDLARNNDPAFLGKFKQVYPSLYGKLSATEINLTDSEIALCAMIWLKFSTKEIAQFTFVQHKTVQIKKYRLRKKLSLPKGTDLYKWMASL</sequence>
<protein>
    <submittedName>
        <fullName evidence="5">Tetratricopeptide repeat protein</fullName>
    </submittedName>
</protein>
<reference evidence="5 6" key="1">
    <citation type="submission" date="2020-12" db="EMBL/GenBank/DDBJ databases">
        <title>Salegentibacter orientalis sp. nov., isolated from costal sediment.</title>
        <authorList>
            <person name="Lian F.-B."/>
        </authorList>
    </citation>
    <scope>NUCLEOTIDE SEQUENCE [LARGE SCALE GENOMIC DNA]</scope>
    <source>
        <strain evidence="5 6">F60176</strain>
    </source>
</reference>
<dbReference type="EMBL" id="JAEHNY010000008">
    <property type="protein sequence ID" value="MBI6120452.1"/>
    <property type="molecule type" value="Genomic_DNA"/>
</dbReference>
<keyword evidence="3" id="KW-1133">Transmembrane helix</keyword>
<evidence type="ECO:0000259" key="4">
    <source>
        <dbReference type="SMART" id="SM00421"/>
    </source>
</evidence>
<dbReference type="InterPro" id="IPR019734">
    <property type="entry name" value="TPR_rpt"/>
</dbReference>
<keyword evidence="1" id="KW-0802">TPR repeat</keyword>
<dbReference type="InterPro" id="IPR016032">
    <property type="entry name" value="Sig_transdc_resp-reg_C-effctor"/>
</dbReference>
<keyword evidence="3" id="KW-0812">Transmembrane</keyword>
<dbReference type="Pfam" id="PF13424">
    <property type="entry name" value="TPR_12"/>
    <property type="match status" value="1"/>
</dbReference>
<evidence type="ECO:0000313" key="6">
    <source>
        <dbReference type="Proteomes" id="UP000635665"/>
    </source>
</evidence>
<name>A0ABS0THF8_9FLAO</name>
<dbReference type="RefSeq" id="WP_198638790.1">
    <property type="nucleotide sequence ID" value="NZ_JAEHNY010000008.1"/>
</dbReference>
<feature type="repeat" description="TPR" evidence="1">
    <location>
        <begin position="98"/>
        <end position="131"/>
    </location>
</feature>
<keyword evidence="2" id="KW-0175">Coiled coil</keyword>
<dbReference type="SMART" id="SM00028">
    <property type="entry name" value="TPR"/>
    <property type="match status" value="4"/>
</dbReference>
<feature type="repeat" description="TPR" evidence="1">
    <location>
        <begin position="186"/>
        <end position="219"/>
    </location>
</feature>
<organism evidence="5 6">
    <name type="scientific">Salegentibacter maritimus</name>
    <dbReference type="NCBI Taxonomy" id="2794347"/>
    <lineage>
        <taxon>Bacteria</taxon>
        <taxon>Pseudomonadati</taxon>
        <taxon>Bacteroidota</taxon>
        <taxon>Flavobacteriia</taxon>
        <taxon>Flavobacteriales</taxon>
        <taxon>Flavobacteriaceae</taxon>
        <taxon>Salegentibacter</taxon>
    </lineage>
</organism>
<evidence type="ECO:0000256" key="2">
    <source>
        <dbReference type="SAM" id="Coils"/>
    </source>
</evidence>
<evidence type="ECO:0000313" key="5">
    <source>
        <dbReference type="EMBL" id="MBI6120452.1"/>
    </source>
</evidence>
<dbReference type="PROSITE" id="PS50005">
    <property type="entry name" value="TPR"/>
    <property type="match status" value="2"/>
</dbReference>
<keyword evidence="6" id="KW-1185">Reference proteome</keyword>
<accession>A0ABS0THF8</accession>
<keyword evidence="3" id="KW-0472">Membrane</keyword>
<comment type="caution">
    <text evidence="5">The sequence shown here is derived from an EMBL/GenBank/DDBJ whole genome shotgun (WGS) entry which is preliminary data.</text>
</comment>